<sequence>MAQALSIDGFLEDYPELVDPDFHDPSPDALIDMVLLAAENATPGEPFTIWVDGDATRDHEAKEFTFNFEVEDRQPAIKYVGVK</sequence>
<dbReference type="Proteomes" id="UP000014281">
    <property type="component" value="Unassembled WGS sequence"/>
</dbReference>
<gene>
    <name evidence="1" type="ORF">Lpp122_0568</name>
</gene>
<evidence type="ECO:0000313" key="2">
    <source>
        <dbReference type="Proteomes" id="UP000014281"/>
    </source>
</evidence>
<dbReference type="RefSeq" id="WP_016383427.1">
    <property type="nucleotide sequence ID" value="NZ_ANKW01000005.1"/>
</dbReference>
<comment type="caution">
    <text evidence="1">The sequence shown here is derived from an EMBL/GenBank/DDBJ whole genome shotgun (WGS) entry which is preliminary data.</text>
</comment>
<evidence type="ECO:0000313" key="1">
    <source>
        <dbReference type="EMBL" id="EPC20952.1"/>
    </source>
</evidence>
<proteinExistence type="predicted"/>
<name>A0A8E0I6E4_LACPA</name>
<dbReference type="AlphaFoldDB" id="A0A8E0I6E4"/>
<reference evidence="1 2" key="1">
    <citation type="journal article" date="2013" name="PLoS ONE">
        <title>Lactobacillus paracasei comparative genomics: towards species pan-genome definition and exploitation of diversity.</title>
        <authorList>
            <person name="Smokvina T."/>
            <person name="Wels M."/>
            <person name="Polka J."/>
            <person name="Chervaux C."/>
            <person name="Brisse S."/>
            <person name="Boekhorst J."/>
            <person name="van Hylckama Vlieg J.E."/>
            <person name="Siezen R.J."/>
        </authorList>
    </citation>
    <scope>NUCLEOTIDE SEQUENCE [LARGE SCALE GENOMIC DNA]</scope>
    <source>
        <strain evidence="1 2">Lpp122</strain>
    </source>
</reference>
<dbReference type="EMBL" id="ANKW01000005">
    <property type="protein sequence ID" value="EPC20952.1"/>
    <property type="molecule type" value="Genomic_DNA"/>
</dbReference>
<protein>
    <submittedName>
        <fullName evidence="1">Uncharacterized protein</fullName>
    </submittedName>
</protein>
<organism evidence="1 2">
    <name type="scientific">Lacticaseibacillus paracasei subsp. paracasei Lpp122</name>
    <dbReference type="NCBI Taxonomy" id="1256218"/>
    <lineage>
        <taxon>Bacteria</taxon>
        <taxon>Bacillati</taxon>
        <taxon>Bacillota</taxon>
        <taxon>Bacilli</taxon>
        <taxon>Lactobacillales</taxon>
        <taxon>Lactobacillaceae</taxon>
        <taxon>Lacticaseibacillus</taxon>
    </lineage>
</organism>
<accession>A0A8E0I6E4</accession>